<dbReference type="EMBL" id="GL732535">
    <property type="protein sequence ID" value="EFX84160.1"/>
    <property type="molecule type" value="Genomic_DNA"/>
</dbReference>
<dbReference type="Proteomes" id="UP000000305">
    <property type="component" value="Unassembled WGS sequence"/>
</dbReference>
<dbReference type="STRING" id="6669.E9G946"/>
<feature type="chain" id="PRO_5003240721" description="DUF4789 domain-containing protein" evidence="2">
    <location>
        <begin position="25"/>
        <end position="493"/>
    </location>
</feature>
<protein>
    <recommendedName>
        <fullName evidence="3">DUF4789 domain-containing protein</fullName>
    </recommendedName>
</protein>
<keyword evidence="2" id="KW-0732">Signal</keyword>
<dbReference type="OrthoDB" id="6328618at2759"/>
<dbReference type="InterPro" id="IPR031993">
    <property type="entry name" value="DUF4789"/>
</dbReference>
<feature type="compositionally biased region" description="Pro residues" evidence="1">
    <location>
        <begin position="102"/>
        <end position="113"/>
    </location>
</feature>
<sequence length="493" mass="54162">MAGKLFNVFVIVLLLGIFALATEASTGGKPLKKKSVPEKTGNTYSFSDDDELMFADQSGDGPDDNESNPPIDELDPDFSVDGLPDLNELLPEGEIDVVIPTRKPPYRPPPAVKPPCQAGRPCQNANPPQSANPPKPCQSGRPCSQAKPQPCQSGRPCTEAKPTPCKTSRPCPSVKPPPCQTGRRCQTARRPCNSKRTCQTKRPCQTKRLCQSPAPIIPPAFSPTVVCGKSYYCRKGYQGPCNRNEIFTPNPIAIARPIQPTCPSIGIISTGCISSKNPLPVKSISSNPGYCAIRYTQKPCYGYPSFRFQDLSLLPEYEAVLSDFSHTNYLTCIEVVLLDFEIRSKLVVPSPCPADQFFTAVDLSYGFCRCSRPNYVRCQKTNRCYPAYTKGTCTTGQWMVPYGNQGLSTCQICPCPSKADGRHIYWSGQFGRPGCYKSQTRGPCRQGMRFVISDILTGSSRCVPNSSMIRKQPSSSYNSLMNDWNLFYGGLTR</sequence>
<feature type="compositionally biased region" description="Acidic residues" evidence="1">
    <location>
        <begin position="61"/>
        <end position="78"/>
    </location>
</feature>
<dbReference type="AlphaFoldDB" id="E9G946"/>
<dbReference type="PANTHER" id="PTHR21177">
    <property type="entry name" value="IP06524P-RELATED"/>
    <property type="match status" value="1"/>
</dbReference>
<accession>E9G946</accession>
<evidence type="ECO:0000313" key="5">
    <source>
        <dbReference type="Proteomes" id="UP000000305"/>
    </source>
</evidence>
<feature type="domain" description="DUF4789" evidence="3">
    <location>
        <begin position="351"/>
        <end position="444"/>
    </location>
</feature>
<dbReference type="PANTHER" id="PTHR21177:SF4">
    <property type="entry name" value="IP06524P"/>
    <property type="match status" value="1"/>
</dbReference>
<dbReference type="Pfam" id="PF16033">
    <property type="entry name" value="DUF4789"/>
    <property type="match status" value="1"/>
</dbReference>
<organism evidence="4 5">
    <name type="scientific">Daphnia pulex</name>
    <name type="common">Water flea</name>
    <dbReference type="NCBI Taxonomy" id="6669"/>
    <lineage>
        <taxon>Eukaryota</taxon>
        <taxon>Metazoa</taxon>
        <taxon>Ecdysozoa</taxon>
        <taxon>Arthropoda</taxon>
        <taxon>Crustacea</taxon>
        <taxon>Branchiopoda</taxon>
        <taxon>Diplostraca</taxon>
        <taxon>Cladocera</taxon>
        <taxon>Anomopoda</taxon>
        <taxon>Daphniidae</taxon>
        <taxon>Daphnia</taxon>
    </lineage>
</organism>
<proteinExistence type="predicted"/>
<reference evidence="4 5" key="1">
    <citation type="journal article" date="2011" name="Science">
        <title>The ecoresponsive genome of Daphnia pulex.</title>
        <authorList>
            <person name="Colbourne J.K."/>
            <person name="Pfrender M.E."/>
            <person name="Gilbert D."/>
            <person name="Thomas W.K."/>
            <person name="Tucker A."/>
            <person name="Oakley T.H."/>
            <person name="Tokishita S."/>
            <person name="Aerts A."/>
            <person name="Arnold G.J."/>
            <person name="Basu M.K."/>
            <person name="Bauer D.J."/>
            <person name="Caceres C.E."/>
            <person name="Carmel L."/>
            <person name="Casola C."/>
            <person name="Choi J.H."/>
            <person name="Detter J.C."/>
            <person name="Dong Q."/>
            <person name="Dusheyko S."/>
            <person name="Eads B.D."/>
            <person name="Frohlich T."/>
            <person name="Geiler-Samerotte K.A."/>
            <person name="Gerlach D."/>
            <person name="Hatcher P."/>
            <person name="Jogdeo S."/>
            <person name="Krijgsveld J."/>
            <person name="Kriventseva E.V."/>
            <person name="Kultz D."/>
            <person name="Laforsch C."/>
            <person name="Lindquist E."/>
            <person name="Lopez J."/>
            <person name="Manak J.R."/>
            <person name="Muller J."/>
            <person name="Pangilinan J."/>
            <person name="Patwardhan R.P."/>
            <person name="Pitluck S."/>
            <person name="Pritham E.J."/>
            <person name="Rechtsteiner A."/>
            <person name="Rho M."/>
            <person name="Rogozin I.B."/>
            <person name="Sakarya O."/>
            <person name="Salamov A."/>
            <person name="Schaack S."/>
            <person name="Shapiro H."/>
            <person name="Shiga Y."/>
            <person name="Skalitzky C."/>
            <person name="Smith Z."/>
            <person name="Souvorov A."/>
            <person name="Sung W."/>
            <person name="Tang Z."/>
            <person name="Tsuchiya D."/>
            <person name="Tu H."/>
            <person name="Vos H."/>
            <person name="Wang M."/>
            <person name="Wolf Y.I."/>
            <person name="Yamagata H."/>
            <person name="Yamada T."/>
            <person name="Ye Y."/>
            <person name="Shaw J.R."/>
            <person name="Andrews J."/>
            <person name="Crease T.J."/>
            <person name="Tang H."/>
            <person name="Lucas S.M."/>
            <person name="Robertson H.M."/>
            <person name="Bork P."/>
            <person name="Koonin E.V."/>
            <person name="Zdobnov E.M."/>
            <person name="Grigoriev I.V."/>
            <person name="Lynch M."/>
            <person name="Boore J.L."/>
        </authorList>
    </citation>
    <scope>NUCLEOTIDE SEQUENCE [LARGE SCALE GENOMIC DNA]</scope>
</reference>
<dbReference type="KEGG" id="dpx:DAPPUDRAFT_239371"/>
<evidence type="ECO:0000256" key="2">
    <source>
        <dbReference type="SAM" id="SignalP"/>
    </source>
</evidence>
<evidence type="ECO:0000256" key="1">
    <source>
        <dbReference type="SAM" id="MobiDB-lite"/>
    </source>
</evidence>
<dbReference type="HOGENOM" id="CLU_553492_0_0_1"/>
<evidence type="ECO:0000313" key="4">
    <source>
        <dbReference type="EMBL" id="EFX84160.1"/>
    </source>
</evidence>
<feature type="signal peptide" evidence="2">
    <location>
        <begin position="1"/>
        <end position="24"/>
    </location>
</feature>
<feature type="region of interest" description="Disordered" evidence="1">
    <location>
        <begin position="27"/>
        <end position="186"/>
    </location>
</feature>
<gene>
    <name evidence="4" type="ORF">DAPPUDRAFT_239371</name>
</gene>
<name>E9G946_DAPPU</name>
<dbReference type="InParanoid" id="E9G946"/>
<keyword evidence="5" id="KW-1185">Reference proteome</keyword>
<evidence type="ECO:0000259" key="3">
    <source>
        <dbReference type="Pfam" id="PF16033"/>
    </source>
</evidence>